<accession>A0A975XUV7</accession>
<keyword evidence="1" id="KW-0805">Transcription regulation</keyword>
<keyword evidence="2" id="KW-0804">Transcription</keyword>
<evidence type="ECO:0000259" key="3">
    <source>
        <dbReference type="PROSITE" id="PS50937"/>
    </source>
</evidence>
<dbReference type="PANTHER" id="PTHR30204">
    <property type="entry name" value="REDOX-CYCLING DRUG-SENSING TRANSCRIPTIONAL ACTIVATOR SOXR"/>
    <property type="match status" value="1"/>
</dbReference>
<reference evidence="4" key="1">
    <citation type="submission" date="2020-11" db="EMBL/GenBank/DDBJ databases">
        <title>Azospira inquinata sp. nov.</title>
        <authorList>
            <person name="Moe W.M."/>
            <person name="Mikes M.C."/>
        </authorList>
    </citation>
    <scope>NUCLEOTIDE SEQUENCE</scope>
    <source>
        <strain evidence="4">Azo-3</strain>
    </source>
</reference>
<dbReference type="KEGG" id="aiq:Azoinq_00850"/>
<feature type="domain" description="HTH merR-type" evidence="3">
    <location>
        <begin position="10"/>
        <end position="79"/>
    </location>
</feature>
<evidence type="ECO:0000313" key="5">
    <source>
        <dbReference type="Proteomes" id="UP000683428"/>
    </source>
</evidence>
<dbReference type="RefSeq" id="WP_216127845.1">
    <property type="nucleotide sequence ID" value="NZ_CP064782.1"/>
</dbReference>
<dbReference type="InterPro" id="IPR000551">
    <property type="entry name" value="MerR-type_HTH_dom"/>
</dbReference>
<dbReference type="EMBL" id="CP064782">
    <property type="protein sequence ID" value="QWT49201.1"/>
    <property type="molecule type" value="Genomic_DNA"/>
</dbReference>
<protein>
    <submittedName>
        <fullName evidence="4">MerR family transcriptional regulator</fullName>
    </submittedName>
</protein>
<evidence type="ECO:0000313" key="4">
    <source>
        <dbReference type="EMBL" id="QWT49201.1"/>
    </source>
</evidence>
<evidence type="ECO:0000256" key="2">
    <source>
        <dbReference type="ARBA" id="ARBA00023163"/>
    </source>
</evidence>
<proteinExistence type="predicted"/>
<dbReference type="PANTHER" id="PTHR30204:SF69">
    <property type="entry name" value="MERR-FAMILY TRANSCRIPTIONAL REGULATOR"/>
    <property type="match status" value="1"/>
</dbReference>
<dbReference type="Proteomes" id="UP000683428">
    <property type="component" value="Chromosome"/>
</dbReference>
<dbReference type="SMART" id="SM00422">
    <property type="entry name" value="HTH_MERR"/>
    <property type="match status" value="1"/>
</dbReference>
<evidence type="ECO:0000256" key="1">
    <source>
        <dbReference type="ARBA" id="ARBA00023015"/>
    </source>
</evidence>
<name>A0A975XUV7_9RHOO</name>
<dbReference type="GO" id="GO:0003700">
    <property type="term" value="F:DNA-binding transcription factor activity"/>
    <property type="evidence" value="ECO:0007669"/>
    <property type="project" value="InterPro"/>
</dbReference>
<dbReference type="PROSITE" id="PS50937">
    <property type="entry name" value="HTH_MERR_2"/>
    <property type="match status" value="1"/>
</dbReference>
<organism evidence="4 5">
    <name type="scientific">Azospira inquinata</name>
    <dbReference type="NCBI Taxonomy" id="2785627"/>
    <lineage>
        <taxon>Bacteria</taxon>
        <taxon>Pseudomonadati</taxon>
        <taxon>Pseudomonadota</taxon>
        <taxon>Betaproteobacteria</taxon>
        <taxon>Rhodocyclales</taxon>
        <taxon>Rhodocyclaceae</taxon>
        <taxon>Azospira</taxon>
    </lineage>
</organism>
<dbReference type="Pfam" id="PF13411">
    <property type="entry name" value="MerR_1"/>
    <property type="match status" value="1"/>
</dbReference>
<sequence length="188" mass="20441">MPPPSVPPGSLTLGQLARRSGLARASLLHYEALSLLLPACRSPAGYRLYGSREVARLDAIRDFREAGLSLKEIAALLQGQLPAQGPAALLEARLIALRGDIQHLRHQQRQLARLLAQPELRSGRLAQGTAPWVALLGEAGFSPADMDQWHRDFERTAPAAHQAFLAALGLSPEDIQSLREKSREPQGD</sequence>
<gene>
    <name evidence="4" type="ORF">Azoinq_00850</name>
</gene>
<dbReference type="GO" id="GO:0003677">
    <property type="term" value="F:DNA binding"/>
    <property type="evidence" value="ECO:0007669"/>
    <property type="project" value="InterPro"/>
</dbReference>
<keyword evidence="5" id="KW-1185">Reference proteome</keyword>
<dbReference type="AlphaFoldDB" id="A0A975XUV7"/>
<dbReference type="InterPro" id="IPR047057">
    <property type="entry name" value="MerR_fam"/>
</dbReference>